<accession>A0AAD8NV79</accession>
<comment type="function">
    <text evidence="3">Component of the exocyst complex.</text>
</comment>
<evidence type="ECO:0000313" key="5">
    <source>
        <dbReference type="EMBL" id="KAK1422508.1"/>
    </source>
</evidence>
<evidence type="ECO:0000313" key="6">
    <source>
        <dbReference type="Proteomes" id="UP001229421"/>
    </source>
</evidence>
<dbReference type="GO" id="GO:0015031">
    <property type="term" value="P:protein transport"/>
    <property type="evidence" value="ECO:0007669"/>
    <property type="project" value="UniProtKB-KW"/>
</dbReference>
<dbReference type="InterPro" id="IPR046364">
    <property type="entry name" value="Exo70_C"/>
</dbReference>
<comment type="similarity">
    <text evidence="1 3">Belongs to the EXO70 family.</text>
</comment>
<dbReference type="Gene3D" id="1.20.1280.170">
    <property type="entry name" value="Exocyst complex component Exo70"/>
    <property type="match status" value="1"/>
</dbReference>
<gene>
    <name evidence="5" type="ORF">QVD17_25680</name>
</gene>
<keyword evidence="3" id="KW-0268">Exocytosis</keyword>
<evidence type="ECO:0000259" key="4">
    <source>
        <dbReference type="Pfam" id="PF03081"/>
    </source>
</evidence>
<dbReference type="EMBL" id="JAUHHV010000006">
    <property type="protein sequence ID" value="KAK1422508.1"/>
    <property type="molecule type" value="Genomic_DNA"/>
</dbReference>
<dbReference type="PANTHER" id="PTHR12542">
    <property type="entry name" value="EXOCYST COMPLEX PROTEIN EXO70"/>
    <property type="match status" value="1"/>
</dbReference>
<evidence type="ECO:0000256" key="2">
    <source>
        <dbReference type="ARBA" id="ARBA00022448"/>
    </source>
</evidence>
<evidence type="ECO:0000256" key="3">
    <source>
        <dbReference type="RuleBase" id="RU365026"/>
    </source>
</evidence>
<dbReference type="PANTHER" id="PTHR12542:SF154">
    <property type="entry name" value="EXOCYST SUBUNIT EXO70 FAMILY PROTEIN"/>
    <property type="match status" value="1"/>
</dbReference>
<dbReference type="InterPro" id="IPR004140">
    <property type="entry name" value="Exo70"/>
</dbReference>
<keyword evidence="3" id="KW-0653">Protein transport</keyword>
<dbReference type="GO" id="GO:0005546">
    <property type="term" value="F:phosphatidylinositol-4,5-bisphosphate binding"/>
    <property type="evidence" value="ECO:0007669"/>
    <property type="project" value="InterPro"/>
</dbReference>
<dbReference type="InterPro" id="IPR016159">
    <property type="entry name" value="Cullin_repeat-like_dom_sf"/>
</dbReference>
<dbReference type="AlphaFoldDB" id="A0AAD8NV79"/>
<sequence length="656" mass="75222">MEHLIHTRDLLHYSLHQSRQIDFQLHKTSNTLSRIDQTFPTLETAIKNMASQRATKDHVCRVLPTMSAVLDVYRLVNDLKTSVSAHSSSDLTRFTALLKRFKQALALLTNTCKLAITFLQHTNNVALDQDHLNVCKTLHLLKDLQETEACCLGEQGTLGVALRALEDEFKNLLIKNSFPSQLPSSLFSSGDDESDVSDSFPSPVMPFHVVQNLKAIVACFAACNNRMDRCVSIYVKVRSKTVEASLQGLDLDYLEISLSEVDSVQDIEGYIDEWGRHLEFVMKHMLEQEYTLCDQIFNQQDLHTHCFSKIAIRSGIQRFIKFANTVTKAKKEAIKLFKMLDIFTVLTNLRQDFNKFFGGKNCLEIQNQTRDLIKKVVNGSCEIFHELSAQIQLQRLMDPPPDGSVPRLVSYVTEYCEELLDDDYRLVLDQVLEINCSWYNVNKLVVTVEVHSIIKELELNLETWAKRYEERALSCVFIMNTSCYLKKHLKGTRLGELMGELWIKRHEDRVQYCMQLYLKESWSKLPVARLTNNDKIMVTEAKNRINRFVEAFDQEYRKQSRWVLSDDSLRLKTCGLIVEIILPVYTRCVHEYLGLVEGKGSHSPGNAYVKYSSERVQNMVSLMLQPKYDSNIKGANLMDRIKSVVAGRFSPTSVAA</sequence>
<keyword evidence="2 3" id="KW-0813">Transport</keyword>
<dbReference type="SUPFAM" id="SSF74788">
    <property type="entry name" value="Cullin repeat-like"/>
    <property type="match status" value="1"/>
</dbReference>
<reference evidence="5" key="1">
    <citation type="journal article" date="2023" name="bioRxiv">
        <title>Improved chromosome-level genome assembly for marigold (Tagetes erecta).</title>
        <authorList>
            <person name="Jiang F."/>
            <person name="Yuan L."/>
            <person name="Wang S."/>
            <person name="Wang H."/>
            <person name="Xu D."/>
            <person name="Wang A."/>
            <person name="Fan W."/>
        </authorList>
    </citation>
    <scope>NUCLEOTIDE SEQUENCE</scope>
    <source>
        <strain evidence="5">WSJ</strain>
        <tissue evidence="5">Leaf</tissue>
    </source>
</reference>
<evidence type="ECO:0000256" key="1">
    <source>
        <dbReference type="ARBA" id="ARBA00006756"/>
    </source>
</evidence>
<dbReference type="GO" id="GO:0006887">
    <property type="term" value="P:exocytosis"/>
    <property type="evidence" value="ECO:0007669"/>
    <property type="project" value="UniProtKB-KW"/>
</dbReference>
<organism evidence="5 6">
    <name type="scientific">Tagetes erecta</name>
    <name type="common">African marigold</name>
    <dbReference type="NCBI Taxonomy" id="13708"/>
    <lineage>
        <taxon>Eukaryota</taxon>
        <taxon>Viridiplantae</taxon>
        <taxon>Streptophyta</taxon>
        <taxon>Embryophyta</taxon>
        <taxon>Tracheophyta</taxon>
        <taxon>Spermatophyta</taxon>
        <taxon>Magnoliopsida</taxon>
        <taxon>eudicotyledons</taxon>
        <taxon>Gunneridae</taxon>
        <taxon>Pentapetalae</taxon>
        <taxon>asterids</taxon>
        <taxon>campanulids</taxon>
        <taxon>Asterales</taxon>
        <taxon>Asteraceae</taxon>
        <taxon>Asteroideae</taxon>
        <taxon>Heliantheae alliance</taxon>
        <taxon>Tageteae</taxon>
        <taxon>Tagetes</taxon>
    </lineage>
</organism>
<name>A0AAD8NV79_TARER</name>
<dbReference type="Pfam" id="PF03081">
    <property type="entry name" value="Exo70_C"/>
    <property type="match status" value="1"/>
</dbReference>
<comment type="caution">
    <text evidence="5">The sequence shown here is derived from an EMBL/GenBank/DDBJ whole genome shotgun (WGS) entry which is preliminary data.</text>
</comment>
<dbReference type="Proteomes" id="UP001229421">
    <property type="component" value="Unassembled WGS sequence"/>
</dbReference>
<proteinExistence type="inferred from homology"/>
<feature type="domain" description="Exocyst complex subunit Exo70 C-terminal" evidence="4">
    <location>
        <begin position="273"/>
        <end position="621"/>
    </location>
</feature>
<keyword evidence="6" id="KW-1185">Reference proteome</keyword>
<dbReference type="GO" id="GO:0000145">
    <property type="term" value="C:exocyst"/>
    <property type="evidence" value="ECO:0007669"/>
    <property type="project" value="InterPro"/>
</dbReference>
<protein>
    <recommendedName>
        <fullName evidence="3">Exocyst subunit Exo70 family protein</fullName>
    </recommendedName>
</protein>